<evidence type="ECO:0000256" key="1">
    <source>
        <dbReference type="SAM" id="MobiDB-lite"/>
    </source>
</evidence>
<feature type="region of interest" description="Disordered" evidence="1">
    <location>
        <begin position="26"/>
        <end position="47"/>
    </location>
</feature>
<accession>A0ABP0V371</accession>
<keyword evidence="2" id="KW-1133">Transmembrane helix</keyword>
<reference evidence="3" key="1">
    <citation type="submission" date="2024-02" db="EMBL/GenBank/DDBJ databases">
        <authorList>
            <consortium name="ELIXIR-Norway"/>
            <consortium name="Elixir Norway"/>
        </authorList>
    </citation>
    <scope>NUCLEOTIDE SEQUENCE</scope>
</reference>
<evidence type="ECO:0000313" key="4">
    <source>
        <dbReference type="Proteomes" id="UP001497512"/>
    </source>
</evidence>
<protein>
    <submittedName>
        <fullName evidence="3">Uncharacterized protein</fullName>
    </submittedName>
</protein>
<proteinExistence type="predicted"/>
<organism evidence="3 4">
    <name type="scientific">Sphagnum troendelagicum</name>
    <dbReference type="NCBI Taxonomy" id="128251"/>
    <lineage>
        <taxon>Eukaryota</taxon>
        <taxon>Viridiplantae</taxon>
        <taxon>Streptophyta</taxon>
        <taxon>Embryophyta</taxon>
        <taxon>Bryophyta</taxon>
        <taxon>Sphagnophytina</taxon>
        <taxon>Sphagnopsida</taxon>
        <taxon>Sphagnales</taxon>
        <taxon>Sphagnaceae</taxon>
        <taxon>Sphagnum</taxon>
    </lineage>
</organism>
<sequence>MKEVKGLLANCQILRTIAWLSSSKDREINAGDSPPLLNGRPTATSPSKSRVCAKFLLLGALVLVLSIALLNILIPARAGGYTLPLSPGTLLSLCLRVSISCVSTAPKF</sequence>
<dbReference type="Proteomes" id="UP001497512">
    <property type="component" value="Chromosome 9"/>
</dbReference>
<keyword evidence="2" id="KW-0472">Membrane</keyword>
<feature type="transmembrane region" description="Helical" evidence="2">
    <location>
        <begin position="55"/>
        <end position="74"/>
    </location>
</feature>
<dbReference type="EMBL" id="OZ019901">
    <property type="protein sequence ID" value="CAK9236370.1"/>
    <property type="molecule type" value="Genomic_DNA"/>
</dbReference>
<keyword evidence="2" id="KW-0812">Transmembrane</keyword>
<evidence type="ECO:0000256" key="2">
    <source>
        <dbReference type="SAM" id="Phobius"/>
    </source>
</evidence>
<keyword evidence="4" id="KW-1185">Reference proteome</keyword>
<name>A0ABP0V371_9BRYO</name>
<gene>
    <name evidence="3" type="ORF">CSSPTR1EN2_LOCUS22858</name>
</gene>
<evidence type="ECO:0000313" key="3">
    <source>
        <dbReference type="EMBL" id="CAK9236370.1"/>
    </source>
</evidence>